<comment type="subcellular location">
    <subcellularLocation>
        <location evidence="1">Membrane</location>
        <topology evidence="1">Single-pass membrane protein</topology>
    </subcellularLocation>
</comment>
<evidence type="ECO:0000256" key="1">
    <source>
        <dbReference type="ARBA" id="ARBA00004167"/>
    </source>
</evidence>
<dbReference type="GO" id="GO:0016757">
    <property type="term" value="F:glycosyltransferase activity"/>
    <property type="evidence" value="ECO:0007669"/>
    <property type="project" value="UniProtKB-KW"/>
</dbReference>
<dbReference type="AlphaFoldDB" id="A0A7S3BLX8"/>
<dbReference type="Pfam" id="PF23452">
    <property type="entry name" value="HPAT"/>
    <property type="match status" value="1"/>
</dbReference>
<dbReference type="InterPro" id="IPR044845">
    <property type="entry name" value="HPAT/SRGT1-like"/>
</dbReference>
<keyword evidence="6" id="KW-0472">Membrane</keyword>
<dbReference type="PANTHER" id="PTHR31485">
    <property type="entry name" value="PEPTIDYL SERINE ALPHA-GALACTOSYLTRANSFERASE"/>
    <property type="match status" value="1"/>
</dbReference>
<name>A0A7S3BLX8_9EUKA</name>
<evidence type="ECO:0000256" key="2">
    <source>
        <dbReference type="ARBA" id="ARBA00022676"/>
    </source>
</evidence>
<dbReference type="InterPro" id="IPR056508">
    <property type="entry name" value="HPAT-like"/>
</dbReference>
<evidence type="ECO:0000256" key="5">
    <source>
        <dbReference type="ARBA" id="ARBA00022989"/>
    </source>
</evidence>
<gene>
    <name evidence="8" type="ORF">HERI1096_LOCUS31823</name>
</gene>
<reference evidence="8" key="1">
    <citation type="submission" date="2021-01" db="EMBL/GenBank/DDBJ databases">
        <authorList>
            <person name="Corre E."/>
            <person name="Pelletier E."/>
            <person name="Niang G."/>
            <person name="Scheremetjew M."/>
            <person name="Finn R."/>
            <person name="Kale V."/>
            <person name="Holt S."/>
            <person name="Cochrane G."/>
            <person name="Meng A."/>
            <person name="Brown T."/>
            <person name="Cohen L."/>
        </authorList>
    </citation>
    <scope>NUCLEOTIDE SEQUENCE</scope>
    <source>
        <strain evidence="8">CCMP281</strain>
    </source>
</reference>
<feature type="domain" description="Hydroxyproline O-arabinosyltransferase-like" evidence="7">
    <location>
        <begin position="2"/>
        <end position="179"/>
    </location>
</feature>
<sequence length="357" mass="41099">MHVVFSAECNHLFDWHSVALFHSFARVQQHGNVTRLLACAPHELAKYPKTALEMGPTFVHRNMRDDPLVDEKGYPSYNKPYSVMVWLAANSISEDYILMMDADMIMRNTIDPVSLGAARGRVVSAEYTYLVGTESGFAERFIAKSLIPRLAQVGGFHIFHREDLRKIAPLWLEYTKRVRAFAHQDLETFFHESMHIPADTPKETVAVRKKQSMWHSEMYGYVFAAAEVGVTHRVRRDVMLYPGYEPFMGRGPAILHYGSDYTVETHFYFNKMMHTELRLETCPKFLFGAPETVDWSALRKRDALCIEHLNTMNSAFCGFYRRIGCSQIPAKCSDEGLARMTDMISRSREVMERHALH</sequence>
<evidence type="ECO:0000259" key="7">
    <source>
        <dbReference type="Pfam" id="PF23452"/>
    </source>
</evidence>
<evidence type="ECO:0000256" key="4">
    <source>
        <dbReference type="ARBA" id="ARBA00022692"/>
    </source>
</evidence>
<organism evidence="8">
    <name type="scientific">Haptolina ericina</name>
    <dbReference type="NCBI Taxonomy" id="156174"/>
    <lineage>
        <taxon>Eukaryota</taxon>
        <taxon>Haptista</taxon>
        <taxon>Haptophyta</taxon>
        <taxon>Prymnesiophyceae</taxon>
        <taxon>Prymnesiales</taxon>
        <taxon>Prymnesiaceae</taxon>
        <taxon>Haptolina</taxon>
    </lineage>
</organism>
<dbReference type="PANTHER" id="PTHR31485:SF7">
    <property type="entry name" value="PEPTIDYL SERINE ALPHA-GALACTOSYLTRANSFERASE"/>
    <property type="match status" value="1"/>
</dbReference>
<keyword evidence="5" id="KW-1133">Transmembrane helix</keyword>
<protein>
    <recommendedName>
        <fullName evidence="7">Hydroxyproline O-arabinosyltransferase-like domain-containing protein</fullName>
    </recommendedName>
</protein>
<proteinExistence type="predicted"/>
<evidence type="ECO:0000313" key="8">
    <source>
        <dbReference type="EMBL" id="CAE0137600.1"/>
    </source>
</evidence>
<keyword evidence="2" id="KW-0328">Glycosyltransferase</keyword>
<keyword evidence="3" id="KW-0808">Transferase</keyword>
<evidence type="ECO:0000256" key="6">
    <source>
        <dbReference type="ARBA" id="ARBA00023136"/>
    </source>
</evidence>
<dbReference type="EMBL" id="HBHX01057647">
    <property type="protein sequence ID" value="CAE0137600.1"/>
    <property type="molecule type" value="Transcribed_RNA"/>
</dbReference>
<keyword evidence="4" id="KW-0812">Transmembrane</keyword>
<accession>A0A7S3BLX8</accession>
<dbReference type="GO" id="GO:0016020">
    <property type="term" value="C:membrane"/>
    <property type="evidence" value="ECO:0007669"/>
    <property type="project" value="UniProtKB-SubCell"/>
</dbReference>
<evidence type="ECO:0000256" key="3">
    <source>
        <dbReference type="ARBA" id="ARBA00022679"/>
    </source>
</evidence>